<dbReference type="Gene3D" id="1.10.10.10">
    <property type="entry name" value="Winged helix-like DNA-binding domain superfamily/Winged helix DNA-binding domain"/>
    <property type="match status" value="1"/>
</dbReference>
<dbReference type="InterPro" id="IPR000524">
    <property type="entry name" value="Tscrpt_reg_HTH_GntR"/>
</dbReference>
<evidence type="ECO:0000259" key="4">
    <source>
        <dbReference type="PROSITE" id="PS50949"/>
    </source>
</evidence>
<dbReference type="PANTHER" id="PTHR44846">
    <property type="entry name" value="MANNOSYL-D-GLYCERATE TRANSPORT/METABOLISM SYSTEM REPRESSOR MNGR-RELATED"/>
    <property type="match status" value="1"/>
</dbReference>
<dbReference type="GO" id="GO:0045892">
    <property type="term" value="P:negative regulation of DNA-templated transcription"/>
    <property type="evidence" value="ECO:0007669"/>
    <property type="project" value="TreeGrafter"/>
</dbReference>
<dbReference type="SMART" id="SM00345">
    <property type="entry name" value="HTH_GNTR"/>
    <property type="match status" value="1"/>
</dbReference>
<evidence type="ECO:0000256" key="1">
    <source>
        <dbReference type="ARBA" id="ARBA00023015"/>
    </source>
</evidence>
<keyword evidence="3" id="KW-0804">Transcription</keyword>
<dbReference type="PROSITE" id="PS50949">
    <property type="entry name" value="HTH_GNTR"/>
    <property type="match status" value="1"/>
</dbReference>
<proteinExistence type="predicted"/>
<dbReference type="InterPro" id="IPR050679">
    <property type="entry name" value="Bact_HTH_transcr_reg"/>
</dbReference>
<dbReference type="AlphaFoldDB" id="A0A9D2MZ70"/>
<organism evidence="5 6">
    <name type="scientific">Candidatus Enterocloster excrementipullorum</name>
    <dbReference type="NCBI Taxonomy" id="2838559"/>
    <lineage>
        <taxon>Bacteria</taxon>
        <taxon>Bacillati</taxon>
        <taxon>Bacillota</taxon>
        <taxon>Clostridia</taxon>
        <taxon>Lachnospirales</taxon>
        <taxon>Lachnospiraceae</taxon>
        <taxon>Enterocloster</taxon>
    </lineage>
</organism>
<evidence type="ECO:0000256" key="3">
    <source>
        <dbReference type="ARBA" id="ARBA00023163"/>
    </source>
</evidence>
<dbReference type="Proteomes" id="UP000823910">
    <property type="component" value="Unassembled WGS sequence"/>
</dbReference>
<dbReference type="SUPFAM" id="SSF46785">
    <property type="entry name" value="Winged helix' DNA-binding domain"/>
    <property type="match status" value="1"/>
</dbReference>
<dbReference type="InterPro" id="IPR036388">
    <property type="entry name" value="WH-like_DNA-bd_sf"/>
</dbReference>
<dbReference type="Gene3D" id="3.40.1410.10">
    <property type="entry name" value="Chorismate lyase-like"/>
    <property type="match status" value="1"/>
</dbReference>
<protein>
    <submittedName>
        <fullName evidence="5">GntR family transcriptional regulator</fullName>
    </submittedName>
</protein>
<dbReference type="EMBL" id="DWWT01000034">
    <property type="protein sequence ID" value="HJC06074.1"/>
    <property type="molecule type" value="Genomic_DNA"/>
</dbReference>
<evidence type="ECO:0000313" key="5">
    <source>
        <dbReference type="EMBL" id="HJC06074.1"/>
    </source>
</evidence>
<dbReference type="Pfam" id="PF00392">
    <property type="entry name" value="GntR"/>
    <property type="match status" value="1"/>
</dbReference>
<reference evidence="5" key="2">
    <citation type="submission" date="2021-04" db="EMBL/GenBank/DDBJ databases">
        <authorList>
            <person name="Gilroy R."/>
        </authorList>
    </citation>
    <scope>NUCLEOTIDE SEQUENCE</scope>
    <source>
        <strain evidence="5">CHK180-15479</strain>
    </source>
</reference>
<evidence type="ECO:0000256" key="2">
    <source>
        <dbReference type="ARBA" id="ARBA00023125"/>
    </source>
</evidence>
<dbReference type="InterPro" id="IPR036390">
    <property type="entry name" value="WH_DNA-bd_sf"/>
</dbReference>
<dbReference type="InterPro" id="IPR028978">
    <property type="entry name" value="Chorismate_lyase_/UTRA_dom_sf"/>
</dbReference>
<gene>
    <name evidence="5" type="ORF">H9704_07955</name>
</gene>
<name>A0A9D2MZ70_9FIRM</name>
<evidence type="ECO:0000313" key="6">
    <source>
        <dbReference type="Proteomes" id="UP000823910"/>
    </source>
</evidence>
<dbReference type="SUPFAM" id="SSF64288">
    <property type="entry name" value="Chorismate lyase-like"/>
    <property type="match status" value="1"/>
</dbReference>
<reference evidence="5" key="1">
    <citation type="journal article" date="2021" name="PeerJ">
        <title>Extensive microbial diversity within the chicken gut microbiome revealed by metagenomics and culture.</title>
        <authorList>
            <person name="Gilroy R."/>
            <person name="Ravi A."/>
            <person name="Getino M."/>
            <person name="Pursley I."/>
            <person name="Horton D.L."/>
            <person name="Alikhan N.F."/>
            <person name="Baker D."/>
            <person name="Gharbi K."/>
            <person name="Hall N."/>
            <person name="Watson M."/>
            <person name="Adriaenssens E.M."/>
            <person name="Foster-Nyarko E."/>
            <person name="Jarju S."/>
            <person name="Secka A."/>
            <person name="Antonio M."/>
            <person name="Oren A."/>
            <person name="Chaudhuri R.R."/>
            <person name="La Ragione R."/>
            <person name="Hildebrand F."/>
            <person name="Pallen M.J."/>
        </authorList>
    </citation>
    <scope>NUCLEOTIDE SEQUENCE</scope>
    <source>
        <strain evidence="5">CHK180-15479</strain>
    </source>
</reference>
<feature type="domain" description="HTH gntR-type" evidence="4">
    <location>
        <begin position="7"/>
        <end position="75"/>
    </location>
</feature>
<dbReference type="PRINTS" id="PR00035">
    <property type="entry name" value="HTHGNTR"/>
</dbReference>
<dbReference type="Pfam" id="PF07702">
    <property type="entry name" value="UTRA"/>
    <property type="match status" value="1"/>
</dbReference>
<keyword evidence="2" id="KW-0238">DNA-binding</keyword>
<dbReference type="PANTHER" id="PTHR44846:SF1">
    <property type="entry name" value="MANNOSYL-D-GLYCERATE TRANSPORT_METABOLISM SYSTEM REPRESSOR MNGR-RELATED"/>
    <property type="match status" value="1"/>
</dbReference>
<dbReference type="GO" id="GO:0003700">
    <property type="term" value="F:DNA-binding transcription factor activity"/>
    <property type="evidence" value="ECO:0007669"/>
    <property type="project" value="InterPro"/>
</dbReference>
<dbReference type="GO" id="GO:0003677">
    <property type="term" value="F:DNA binding"/>
    <property type="evidence" value="ECO:0007669"/>
    <property type="project" value="UniProtKB-KW"/>
</dbReference>
<dbReference type="InterPro" id="IPR011663">
    <property type="entry name" value="UTRA"/>
</dbReference>
<comment type="caution">
    <text evidence="5">The sequence shown here is derived from an EMBL/GenBank/DDBJ whole genome shotgun (WGS) entry which is preliminary data.</text>
</comment>
<keyword evidence="1" id="KW-0805">Transcription regulation</keyword>
<dbReference type="CDD" id="cd07377">
    <property type="entry name" value="WHTH_GntR"/>
    <property type="match status" value="1"/>
</dbReference>
<sequence>MKSQPILPLYQKLVEDLKTQIKEGILKENEKLPSEMELSQEYSVSRITLRKAMEILAEEGYVIKHQGLGTFVAPRKLNRIDDGRGMGFTEVCANDGKVASAEIMGVEWVTAGMELSRHLKIQEGERVIKLSRIRGCDGIPVMIEILYFSSRFSYLLQEDLTKSVYAILRSHGDIPVHAVKTVEVGYAGQKEVECLGMKQGEVLLLLSGEALDEAGEVIHSGTQIINPQRYKLTIIS</sequence>
<accession>A0A9D2MZ70</accession>
<dbReference type="SMART" id="SM00866">
    <property type="entry name" value="UTRA"/>
    <property type="match status" value="1"/>
</dbReference>